<evidence type="ECO:0000313" key="1">
    <source>
        <dbReference type="EMBL" id="KAK8496855.1"/>
    </source>
</evidence>
<evidence type="ECO:0000313" key="2">
    <source>
        <dbReference type="Proteomes" id="UP001472677"/>
    </source>
</evidence>
<dbReference type="EMBL" id="JBBPBM010000340">
    <property type="protein sequence ID" value="KAK8496855.1"/>
    <property type="molecule type" value="Genomic_DNA"/>
</dbReference>
<dbReference type="Proteomes" id="UP001472677">
    <property type="component" value="Unassembled WGS sequence"/>
</dbReference>
<organism evidence="1 2">
    <name type="scientific">Hibiscus sabdariffa</name>
    <name type="common">roselle</name>
    <dbReference type="NCBI Taxonomy" id="183260"/>
    <lineage>
        <taxon>Eukaryota</taxon>
        <taxon>Viridiplantae</taxon>
        <taxon>Streptophyta</taxon>
        <taxon>Embryophyta</taxon>
        <taxon>Tracheophyta</taxon>
        <taxon>Spermatophyta</taxon>
        <taxon>Magnoliopsida</taxon>
        <taxon>eudicotyledons</taxon>
        <taxon>Gunneridae</taxon>
        <taxon>Pentapetalae</taxon>
        <taxon>rosids</taxon>
        <taxon>malvids</taxon>
        <taxon>Malvales</taxon>
        <taxon>Malvaceae</taxon>
        <taxon>Malvoideae</taxon>
        <taxon>Hibiscus</taxon>
    </lineage>
</organism>
<gene>
    <name evidence="1" type="ORF">V6N12_066059</name>
</gene>
<evidence type="ECO:0008006" key="3">
    <source>
        <dbReference type="Google" id="ProtNLM"/>
    </source>
</evidence>
<reference evidence="1 2" key="1">
    <citation type="journal article" date="2024" name="G3 (Bethesda)">
        <title>Genome assembly of Hibiscus sabdariffa L. provides insights into metabolisms of medicinal natural products.</title>
        <authorList>
            <person name="Kim T."/>
        </authorList>
    </citation>
    <scope>NUCLEOTIDE SEQUENCE [LARGE SCALE GENOMIC DNA]</scope>
    <source>
        <strain evidence="1">TK-2024</strain>
        <tissue evidence="1">Old leaves</tissue>
    </source>
</reference>
<protein>
    <recommendedName>
        <fullName evidence="3">RNase H type-1 domain-containing protein</fullName>
    </recommendedName>
</protein>
<sequence length="104" mass="12353">MFGSVMWGLWLNRNVTLFYPYREEYESILERSSWLVVEMVASRDHRLSRMFANRRRSISNTRWQAPLTDWVKLNLDGSCRVDCGGAICGEVLRNENDEWIVDFM</sequence>
<name>A0ABR2ASX0_9ROSI</name>
<proteinExistence type="predicted"/>
<comment type="caution">
    <text evidence="1">The sequence shown here is derived from an EMBL/GenBank/DDBJ whole genome shotgun (WGS) entry which is preliminary data.</text>
</comment>
<keyword evidence="2" id="KW-1185">Reference proteome</keyword>
<accession>A0ABR2ASX0</accession>